<dbReference type="Pfam" id="PF04138">
    <property type="entry name" value="GtrA_DPMS_TM"/>
    <property type="match status" value="1"/>
</dbReference>
<evidence type="ECO:0000256" key="6">
    <source>
        <dbReference type="SAM" id="Phobius"/>
    </source>
</evidence>
<dbReference type="EMBL" id="JAJTTC010000007">
    <property type="protein sequence ID" value="MCF0064300.1"/>
    <property type="molecule type" value="Genomic_DNA"/>
</dbReference>
<name>A0A9X1TH29_9BACT</name>
<feature type="domain" description="GtrA/DPMS transmembrane" evidence="7">
    <location>
        <begin position="14"/>
        <end position="98"/>
    </location>
</feature>
<evidence type="ECO:0000256" key="3">
    <source>
        <dbReference type="ARBA" id="ARBA00022692"/>
    </source>
</evidence>
<dbReference type="PANTHER" id="PTHR38459">
    <property type="entry name" value="PROPHAGE BACTOPRENOL-LINKED GLUCOSE TRANSLOCASE HOMOLOG"/>
    <property type="match status" value="1"/>
</dbReference>
<dbReference type="GO" id="GO:0000271">
    <property type="term" value="P:polysaccharide biosynthetic process"/>
    <property type="evidence" value="ECO:0007669"/>
    <property type="project" value="InterPro"/>
</dbReference>
<evidence type="ECO:0000259" key="7">
    <source>
        <dbReference type="Pfam" id="PF04138"/>
    </source>
</evidence>
<dbReference type="AlphaFoldDB" id="A0A9X1TH29"/>
<evidence type="ECO:0000256" key="1">
    <source>
        <dbReference type="ARBA" id="ARBA00004141"/>
    </source>
</evidence>
<comment type="similarity">
    <text evidence="2">Belongs to the GtrA family.</text>
</comment>
<feature type="transmembrane region" description="Helical" evidence="6">
    <location>
        <begin position="44"/>
        <end position="64"/>
    </location>
</feature>
<evidence type="ECO:0000313" key="9">
    <source>
        <dbReference type="Proteomes" id="UP001139000"/>
    </source>
</evidence>
<gene>
    <name evidence="8" type="ORF">LXM26_22475</name>
</gene>
<organism evidence="8 9">
    <name type="scientific">Dyadobacter chenwenxiniae</name>
    <dbReference type="NCBI Taxonomy" id="2906456"/>
    <lineage>
        <taxon>Bacteria</taxon>
        <taxon>Pseudomonadati</taxon>
        <taxon>Bacteroidota</taxon>
        <taxon>Cytophagia</taxon>
        <taxon>Cytophagales</taxon>
        <taxon>Spirosomataceae</taxon>
        <taxon>Dyadobacter</taxon>
    </lineage>
</organism>
<protein>
    <submittedName>
        <fullName evidence="8">GtrA family protein</fullName>
    </submittedName>
</protein>
<keyword evidence="4 6" id="KW-1133">Transmembrane helix</keyword>
<keyword evidence="3 6" id="KW-0812">Transmembrane</keyword>
<feature type="transmembrane region" description="Helical" evidence="6">
    <location>
        <begin position="76"/>
        <end position="95"/>
    </location>
</feature>
<feature type="transmembrane region" description="Helical" evidence="6">
    <location>
        <begin position="12"/>
        <end position="32"/>
    </location>
</feature>
<accession>A0A9X1TH29</accession>
<evidence type="ECO:0000313" key="8">
    <source>
        <dbReference type="EMBL" id="MCF0064300.1"/>
    </source>
</evidence>
<proteinExistence type="inferred from homology"/>
<comment type="caution">
    <text evidence="8">The sequence shown here is derived from an EMBL/GenBank/DDBJ whole genome shotgun (WGS) entry which is preliminary data.</text>
</comment>
<keyword evidence="5 6" id="KW-0472">Membrane</keyword>
<evidence type="ECO:0000256" key="4">
    <source>
        <dbReference type="ARBA" id="ARBA00022989"/>
    </source>
</evidence>
<dbReference type="PANTHER" id="PTHR38459:SF1">
    <property type="entry name" value="PROPHAGE BACTOPRENOL-LINKED GLUCOSE TRANSLOCASE HOMOLOG"/>
    <property type="match status" value="1"/>
</dbReference>
<comment type="subcellular location">
    <subcellularLocation>
        <location evidence="1">Membrane</location>
        <topology evidence="1">Multi-pass membrane protein</topology>
    </subcellularLocation>
</comment>
<dbReference type="Proteomes" id="UP001139000">
    <property type="component" value="Unassembled WGS sequence"/>
</dbReference>
<evidence type="ECO:0000256" key="2">
    <source>
        <dbReference type="ARBA" id="ARBA00009399"/>
    </source>
</evidence>
<reference evidence="8" key="1">
    <citation type="submission" date="2021-12" db="EMBL/GenBank/DDBJ databases">
        <title>Novel species in genus Dyadobacter.</title>
        <authorList>
            <person name="Ma C."/>
        </authorList>
    </citation>
    <scope>NUCLEOTIDE SEQUENCE</scope>
    <source>
        <strain evidence="8">LJ419</strain>
    </source>
</reference>
<dbReference type="RefSeq" id="WP_234657235.1">
    <property type="nucleotide sequence ID" value="NZ_CP094997.1"/>
</dbReference>
<keyword evidence="9" id="KW-1185">Reference proteome</keyword>
<dbReference type="InterPro" id="IPR051401">
    <property type="entry name" value="GtrA_CellWall_Glycosyl"/>
</dbReference>
<dbReference type="GO" id="GO:0005886">
    <property type="term" value="C:plasma membrane"/>
    <property type="evidence" value="ECO:0007669"/>
    <property type="project" value="TreeGrafter"/>
</dbReference>
<sequence>MQNDLFNPRDLIAYFIVAGIGFLIQLLAGSILQDWFALSYQQALFIGYGVAFVSGFFLTKLFAFNTKNATQSRRQVVKFSLVAIISCLITVYGASTLFQLSVDILGDLKRKIPYSHKLIDINKLGSQNVAMGASFISNYILHKRFTFADTGFYDRLKQLLRL</sequence>
<dbReference type="InterPro" id="IPR007267">
    <property type="entry name" value="GtrA_DPMS_TM"/>
</dbReference>
<evidence type="ECO:0000256" key="5">
    <source>
        <dbReference type="ARBA" id="ARBA00023136"/>
    </source>
</evidence>